<dbReference type="AlphaFoldDB" id="A0A256JFN9"/>
<name>A0A256JFN9_HALEZ</name>
<dbReference type="Pfam" id="PF18079">
    <property type="entry name" value="AglB_L1"/>
    <property type="match status" value="1"/>
</dbReference>
<evidence type="ECO:0000313" key="3">
    <source>
        <dbReference type="Proteomes" id="UP000216758"/>
    </source>
</evidence>
<comment type="caution">
    <text evidence="2">The sequence shown here is derived from an EMBL/GenBank/DDBJ whole genome shotgun (WGS) entry which is preliminary data.</text>
</comment>
<accession>A0A256JFN9</accession>
<dbReference type="Proteomes" id="UP000216758">
    <property type="component" value="Unassembled WGS sequence"/>
</dbReference>
<organism evidence="2 3">
    <name type="scientific">Halorubrum ezzemoulense</name>
    <name type="common">Halorubrum chaoviator</name>
    <dbReference type="NCBI Taxonomy" id="337243"/>
    <lineage>
        <taxon>Archaea</taxon>
        <taxon>Methanobacteriati</taxon>
        <taxon>Methanobacteriota</taxon>
        <taxon>Stenosarchaea group</taxon>
        <taxon>Halobacteria</taxon>
        <taxon>Halobacteriales</taxon>
        <taxon>Haloferacaceae</taxon>
        <taxon>Halorubrum</taxon>
    </lineage>
</organism>
<gene>
    <name evidence="2" type="ORF">DJ78_16260</name>
</gene>
<proteinExistence type="predicted"/>
<dbReference type="OrthoDB" id="313284at2157"/>
<dbReference type="EMBL" id="NHPB01000111">
    <property type="protein sequence ID" value="OYR67222.1"/>
    <property type="molecule type" value="Genomic_DNA"/>
</dbReference>
<dbReference type="InterPro" id="IPR041154">
    <property type="entry name" value="AglB_P1"/>
</dbReference>
<sequence>MYNYFASGESDSYSFARETYPIFVAADDPDTQYERYDDRIGYVVVNEPLGSTLTDGSDGQHLGHYRALYASDDVVGYVVVPGAQIERTGTPGTNMTVETAVSIDGASFTYERETTVDDDGTYTVTVAYPGEYAVGNESVRVTEADVESGSSIVVRSEGAE</sequence>
<evidence type="ECO:0000259" key="1">
    <source>
        <dbReference type="Pfam" id="PF18079"/>
    </source>
</evidence>
<dbReference type="RefSeq" id="WP_094583604.1">
    <property type="nucleotide sequence ID" value="NZ_NHPB01000111.1"/>
</dbReference>
<protein>
    <recommendedName>
        <fullName evidence="1">Archaeal glycosylation protein B peripheral domain-containing protein</fullName>
    </recommendedName>
</protein>
<evidence type="ECO:0000313" key="2">
    <source>
        <dbReference type="EMBL" id="OYR67222.1"/>
    </source>
</evidence>
<feature type="domain" description="Archaeal glycosylation protein B peripheral" evidence="1">
    <location>
        <begin position="82"/>
        <end position="135"/>
    </location>
</feature>
<reference evidence="2 3" key="1">
    <citation type="journal article" date="2014" name="Front. Microbiol.">
        <title>Population and genomic analysis of the genus Halorubrum.</title>
        <authorList>
            <person name="Fullmer M.S."/>
            <person name="Soucy S.M."/>
            <person name="Swithers K.S."/>
            <person name="Makkay A.M."/>
            <person name="Wheeler R."/>
            <person name="Ventosa A."/>
            <person name="Gogarten J.P."/>
            <person name="Papke R.T."/>
        </authorList>
    </citation>
    <scope>NUCLEOTIDE SEQUENCE [LARGE SCALE GENOMIC DNA]</scope>
    <source>
        <strain evidence="2 3">G37</strain>
    </source>
</reference>